<protein>
    <submittedName>
        <fullName evidence="2">Uncharacterized protein</fullName>
    </submittedName>
</protein>
<keyword evidence="1" id="KW-0472">Membrane</keyword>
<proteinExistence type="predicted"/>
<accession>J9GID9</accession>
<name>J9GID9_9ZZZZ</name>
<dbReference type="EMBL" id="AMCI01001026">
    <property type="protein sequence ID" value="EJX06899.1"/>
    <property type="molecule type" value="Genomic_DNA"/>
</dbReference>
<evidence type="ECO:0000256" key="1">
    <source>
        <dbReference type="SAM" id="Phobius"/>
    </source>
</evidence>
<evidence type="ECO:0000313" key="2">
    <source>
        <dbReference type="EMBL" id="EJX06899.1"/>
    </source>
</evidence>
<keyword evidence="1" id="KW-1133">Transmembrane helix</keyword>
<dbReference type="AlphaFoldDB" id="J9GID9"/>
<reference evidence="2" key="1">
    <citation type="journal article" date="2012" name="PLoS ONE">
        <title>Gene sets for utilization of primary and secondary nutrition supplies in the distal gut of endangered iberian lynx.</title>
        <authorList>
            <person name="Alcaide M."/>
            <person name="Messina E."/>
            <person name="Richter M."/>
            <person name="Bargiela R."/>
            <person name="Peplies J."/>
            <person name="Huws S.A."/>
            <person name="Newbold C.J."/>
            <person name="Golyshin P.N."/>
            <person name="Simon M.A."/>
            <person name="Lopez G."/>
            <person name="Yakimov M.M."/>
            <person name="Ferrer M."/>
        </authorList>
    </citation>
    <scope>NUCLEOTIDE SEQUENCE</scope>
</reference>
<gene>
    <name evidence="2" type="ORF">EVA_04991</name>
</gene>
<organism evidence="2">
    <name type="scientific">gut metagenome</name>
    <dbReference type="NCBI Taxonomy" id="749906"/>
    <lineage>
        <taxon>unclassified sequences</taxon>
        <taxon>metagenomes</taxon>
        <taxon>organismal metagenomes</taxon>
    </lineage>
</organism>
<sequence>MIVFSAGRCSNPYNSVLFGVITPFSSTVAISLAFLTGNPIQTVDITRVICVSI</sequence>
<comment type="caution">
    <text evidence="2">The sequence shown here is derived from an EMBL/GenBank/DDBJ whole genome shotgun (WGS) entry which is preliminary data.</text>
</comment>
<keyword evidence="1" id="KW-0812">Transmembrane</keyword>
<feature type="transmembrane region" description="Helical" evidence="1">
    <location>
        <begin position="16"/>
        <end position="37"/>
    </location>
</feature>